<evidence type="ECO:0000313" key="1">
    <source>
        <dbReference type="EMBL" id="ASW43359.1"/>
    </source>
</evidence>
<organism evidence="1 2">
    <name type="scientific">Clostridium isatidis</name>
    <dbReference type="NCBI Taxonomy" id="182773"/>
    <lineage>
        <taxon>Bacteria</taxon>
        <taxon>Bacillati</taxon>
        <taxon>Bacillota</taxon>
        <taxon>Clostridia</taxon>
        <taxon>Eubacteriales</taxon>
        <taxon>Clostridiaceae</taxon>
        <taxon>Clostridium</taxon>
    </lineage>
</organism>
<gene>
    <name evidence="1" type="ORF">BEN51_07655</name>
</gene>
<protein>
    <submittedName>
        <fullName evidence="1">Uncharacterized protein</fullName>
    </submittedName>
</protein>
<dbReference type="RefSeq" id="WP_119865494.1">
    <property type="nucleotide sequence ID" value="NZ_CP016786.1"/>
</dbReference>
<dbReference type="AlphaFoldDB" id="A0A343JCV1"/>
<accession>A0A343JCV1</accession>
<dbReference type="KEGG" id="cia:BEN51_07655"/>
<dbReference type="OrthoDB" id="9870517at2"/>
<evidence type="ECO:0000313" key="2">
    <source>
        <dbReference type="Proteomes" id="UP000264883"/>
    </source>
</evidence>
<reference evidence="1 2" key="1">
    <citation type="submission" date="2016-08" db="EMBL/GenBank/DDBJ databases">
        <title>Complete Genome Sequence Of The Indigo Reducing Clostridium isatidis DSM15098.</title>
        <authorList>
            <person name="Little G.T."/>
            <person name="Minton N.P."/>
        </authorList>
    </citation>
    <scope>NUCLEOTIDE SEQUENCE [LARGE SCALE GENOMIC DNA]</scope>
    <source>
        <strain evidence="1 2">DSM 15098</strain>
    </source>
</reference>
<keyword evidence="2" id="KW-1185">Reference proteome</keyword>
<dbReference type="Proteomes" id="UP000264883">
    <property type="component" value="Chromosome"/>
</dbReference>
<name>A0A343JCV1_9CLOT</name>
<proteinExistence type="predicted"/>
<sequence>MRLENAINYRLVSLVTSFSVADRWGYKNNSDGYKELERVFKEKYKLITLEEFKDEIILAWIGESYNKRRIKRSKAQILDEDISNEENRNLFNKICDKVKSQDKENLLTGIPEEIKENKEVVTDTIDIIDKVFAKIMESAKNKNVKLEFDKEDFDDITLAMACLENLKGKSQLDDLDSDTFLEGFLKVYNKKMNHAEIPSKIYTEKMLLEIKTNFNARINTMPINKKSRNRTKETIFDKMDYAKVSEMTLADFSTGYDELVDLYYEINKDIHYIDGLIKFYNIESKYNLIFYINIVIDLYENANLSKKELARQISKLALMDLVIYRPSKMRFEINKLIYAFGKEDETYKSLCNEISELLILKNKIVNDLLEVGTLDFKALKDEAFNAITSKSKEEIANQIKKVDVVNYLGFNDDKKMKQRILKNLKYLIENNKEILLERSTLRNRI</sequence>
<dbReference type="EMBL" id="CP016786">
    <property type="protein sequence ID" value="ASW43359.1"/>
    <property type="molecule type" value="Genomic_DNA"/>
</dbReference>